<proteinExistence type="predicted"/>
<name>A0A645IV33_9ZZZZ</name>
<protein>
    <submittedName>
        <fullName evidence="1">Uncharacterized protein</fullName>
    </submittedName>
</protein>
<comment type="caution">
    <text evidence="1">The sequence shown here is derived from an EMBL/GenBank/DDBJ whole genome shotgun (WGS) entry which is preliminary data.</text>
</comment>
<sequence>MRAAQFLNQSVIPPASANHRLGAQRVGNEFKYRAGIIIESAHDMRVQLITDFGFVKTSLDILKMGAAVVA</sequence>
<organism evidence="1">
    <name type="scientific">bioreactor metagenome</name>
    <dbReference type="NCBI Taxonomy" id="1076179"/>
    <lineage>
        <taxon>unclassified sequences</taxon>
        <taxon>metagenomes</taxon>
        <taxon>ecological metagenomes</taxon>
    </lineage>
</organism>
<gene>
    <name evidence="1" type="ORF">SDC9_198674</name>
</gene>
<dbReference type="AlphaFoldDB" id="A0A645IV33"/>
<accession>A0A645IV33</accession>
<evidence type="ECO:0000313" key="1">
    <source>
        <dbReference type="EMBL" id="MPN51033.1"/>
    </source>
</evidence>
<reference evidence="1" key="1">
    <citation type="submission" date="2019-08" db="EMBL/GenBank/DDBJ databases">
        <authorList>
            <person name="Kucharzyk K."/>
            <person name="Murdoch R.W."/>
            <person name="Higgins S."/>
            <person name="Loffler F."/>
        </authorList>
    </citation>
    <scope>NUCLEOTIDE SEQUENCE</scope>
</reference>
<dbReference type="EMBL" id="VSSQ01115727">
    <property type="protein sequence ID" value="MPN51033.1"/>
    <property type="molecule type" value="Genomic_DNA"/>
</dbReference>